<evidence type="ECO:0000313" key="2">
    <source>
        <dbReference type="Proteomes" id="UP000308600"/>
    </source>
</evidence>
<protein>
    <submittedName>
        <fullName evidence="1">Uncharacterized protein</fullName>
    </submittedName>
</protein>
<keyword evidence="2" id="KW-1185">Reference proteome</keyword>
<name>A0ACD3B8A3_9AGAR</name>
<gene>
    <name evidence="1" type="ORF">BDN72DRAFT_833542</name>
</gene>
<organism evidence="1 2">
    <name type="scientific">Pluteus cervinus</name>
    <dbReference type="NCBI Taxonomy" id="181527"/>
    <lineage>
        <taxon>Eukaryota</taxon>
        <taxon>Fungi</taxon>
        <taxon>Dikarya</taxon>
        <taxon>Basidiomycota</taxon>
        <taxon>Agaricomycotina</taxon>
        <taxon>Agaricomycetes</taxon>
        <taxon>Agaricomycetidae</taxon>
        <taxon>Agaricales</taxon>
        <taxon>Pluteineae</taxon>
        <taxon>Pluteaceae</taxon>
        <taxon>Pluteus</taxon>
    </lineage>
</organism>
<feature type="non-terminal residue" evidence="1">
    <location>
        <position position="1"/>
    </location>
</feature>
<evidence type="ECO:0000313" key="1">
    <source>
        <dbReference type="EMBL" id="TFK74229.1"/>
    </source>
</evidence>
<dbReference type="Proteomes" id="UP000308600">
    <property type="component" value="Unassembled WGS sequence"/>
</dbReference>
<dbReference type="EMBL" id="ML208269">
    <property type="protein sequence ID" value="TFK74229.1"/>
    <property type="molecule type" value="Genomic_DNA"/>
</dbReference>
<accession>A0ACD3B8A3</accession>
<sequence length="261" mass="29381">SAMSACSNKTFVANSYACHVQEFERKIKAWLPKIYLKSPAEREVKTTMFIAELNLLSIMHETDKTGRPDFSSFRNAEFMAGIYEIFRPALMNPSIGVEWYRVERLVNSHISRGPSKKRTLDEDGHTDSPTKKIRISTTAKVEKLRPRRNVFDILLQASQAKKTSQLTGPTMPPAFEREALDITDIINSDCLTFDSGNISEDATNSKEPRNSHHSTTTVTLDKVIKRPSAEARHKSGLASKMKPKPRTDRVLQPSAPSPFCQ</sequence>
<proteinExistence type="predicted"/>
<reference evidence="1 2" key="1">
    <citation type="journal article" date="2019" name="Nat. Ecol. Evol.">
        <title>Megaphylogeny resolves global patterns of mushroom evolution.</title>
        <authorList>
            <person name="Varga T."/>
            <person name="Krizsan K."/>
            <person name="Foldi C."/>
            <person name="Dima B."/>
            <person name="Sanchez-Garcia M."/>
            <person name="Sanchez-Ramirez S."/>
            <person name="Szollosi G.J."/>
            <person name="Szarkandi J.G."/>
            <person name="Papp V."/>
            <person name="Albert L."/>
            <person name="Andreopoulos W."/>
            <person name="Angelini C."/>
            <person name="Antonin V."/>
            <person name="Barry K.W."/>
            <person name="Bougher N.L."/>
            <person name="Buchanan P."/>
            <person name="Buyck B."/>
            <person name="Bense V."/>
            <person name="Catcheside P."/>
            <person name="Chovatia M."/>
            <person name="Cooper J."/>
            <person name="Damon W."/>
            <person name="Desjardin D."/>
            <person name="Finy P."/>
            <person name="Geml J."/>
            <person name="Haridas S."/>
            <person name="Hughes K."/>
            <person name="Justo A."/>
            <person name="Karasinski D."/>
            <person name="Kautmanova I."/>
            <person name="Kiss B."/>
            <person name="Kocsube S."/>
            <person name="Kotiranta H."/>
            <person name="LaButti K.M."/>
            <person name="Lechner B.E."/>
            <person name="Liimatainen K."/>
            <person name="Lipzen A."/>
            <person name="Lukacs Z."/>
            <person name="Mihaltcheva S."/>
            <person name="Morgado L.N."/>
            <person name="Niskanen T."/>
            <person name="Noordeloos M.E."/>
            <person name="Ohm R.A."/>
            <person name="Ortiz-Santana B."/>
            <person name="Ovrebo C."/>
            <person name="Racz N."/>
            <person name="Riley R."/>
            <person name="Savchenko A."/>
            <person name="Shiryaev A."/>
            <person name="Soop K."/>
            <person name="Spirin V."/>
            <person name="Szebenyi C."/>
            <person name="Tomsovsky M."/>
            <person name="Tulloss R.E."/>
            <person name="Uehling J."/>
            <person name="Grigoriev I.V."/>
            <person name="Vagvolgyi C."/>
            <person name="Papp T."/>
            <person name="Martin F.M."/>
            <person name="Miettinen O."/>
            <person name="Hibbett D.S."/>
            <person name="Nagy L.G."/>
        </authorList>
    </citation>
    <scope>NUCLEOTIDE SEQUENCE [LARGE SCALE GENOMIC DNA]</scope>
    <source>
        <strain evidence="1 2">NL-1719</strain>
    </source>
</reference>